<dbReference type="EMBL" id="PZBZ01000002">
    <property type="protein sequence ID" value="PTG17140.1"/>
    <property type="molecule type" value="Genomic_DNA"/>
</dbReference>
<dbReference type="NCBIfam" id="TIGR00730">
    <property type="entry name" value="Rossman fold protein, TIGR00730 family"/>
    <property type="match status" value="1"/>
</dbReference>
<comment type="caution">
    <text evidence="4">The sequence shown here is derived from an EMBL/GenBank/DDBJ whole genome shotgun (WGS) entry which is preliminary data.</text>
</comment>
<dbReference type="InterPro" id="IPR031100">
    <property type="entry name" value="LOG_fam"/>
</dbReference>
<dbReference type="InterPro" id="IPR005269">
    <property type="entry name" value="LOG"/>
</dbReference>
<dbReference type="Pfam" id="PF03641">
    <property type="entry name" value="Lysine_decarbox"/>
    <property type="match status" value="1"/>
</dbReference>
<evidence type="ECO:0000313" key="3">
    <source>
        <dbReference type="EMBL" id="MDQ7175812.1"/>
    </source>
</evidence>
<dbReference type="EMBL" id="JAVGJF010000043">
    <property type="protein sequence ID" value="MDQ7175812.1"/>
    <property type="molecule type" value="Genomic_DNA"/>
</dbReference>
<dbReference type="RefSeq" id="WP_105965336.1">
    <property type="nucleotide sequence ID" value="NZ_JAHCNX010000002.1"/>
</dbReference>
<protein>
    <recommendedName>
        <fullName evidence="2">Cytokinin riboside 5'-monophosphate phosphoribohydrolase</fullName>
        <ecNumber evidence="2">3.2.2.n1</ecNumber>
    </recommendedName>
</protein>
<comment type="similarity">
    <text evidence="1 2">Belongs to the LOG family.</text>
</comment>
<dbReference type="GO" id="GO:0009691">
    <property type="term" value="P:cytokinin biosynthetic process"/>
    <property type="evidence" value="ECO:0007669"/>
    <property type="project" value="UniProtKB-UniRule"/>
</dbReference>
<evidence type="ECO:0000313" key="5">
    <source>
        <dbReference type="Proteomes" id="UP000242704"/>
    </source>
</evidence>
<dbReference type="AlphaFoldDB" id="A0AAE5W9E6"/>
<evidence type="ECO:0000256" key="1">
    <source>
        <dbReference type="ARBA" id="ARBA00006763"/>
    </source>
</evidence>
<sequence>MKRIAIFCGASKGHNEIYVNKAYELGTYLAKHNIELVFGAGSVGIMGAIQKGVLDHGGKAIGVMPRFLDEREITSQDVTELILVDSMHERKQKMSELADAFIMAPGGAGSLEEFFEIYSWAQIGLHQKPIGIFNTNQFFQPLIALINHMIAEGFIDQKYKNLAMPYDTPETLIDGLKQAKPISTRTYD</sequence>
<dbReference type="Proteomes" id="UP000242704">
    <property type="component" value="Unassembled WGS sequence"/>
</dbReference>
<reference evidence="4" key="2">
    <citation type="submission" date="2018-03" db="EMBL/GenBank/DDBJ databases">
        <authorList>
            <person name="Naushad S."/>
        </authorList>
    </citation>
    <scope>NUCLEOTIDE SEQUENCE</scope>
    <source>
        <strain evidence="4">SNUC 505</strain>
    </source>
</reference>
<dbReference type="SUPFAM" id="SSF102405">
    <property type="entry name" value="MCP/YpsA-like"/>
    <property type="match status" value="1"/>
</dbReference>
<evidence type="ECO:0000256" key="2">
    <source>
        <dbReference type="RuleBase" id="RU363015"/>
    </source>
</evidence>
<dbReference type="GO" id="GO:0005829">
    <property type="term" value="C:cytosol"/>
    <property type="evidence" value="ECO:0007669"/>
    <property type="project" value="TreeGrafter"/>
</dbReference>
<reference evidence="3 6" key="3">
    <citation type="submission" date="2023-08" db="EMBL/GenBank/DDBJ databases">
        <title>Whole genome sequencing of Staphylococcus chromogenes NNSch 2386.</title>
        <authorList>
            <person name="Kropotov V.S."/>
            <person name="Boriskina E.V."/>
            <person name="Gordinskaya N.A."/>
            <person name="Shkurkina I.S."/>
            <person name="Kryazhev D.V."/>
            <person name="Alekseeva A.E."/>
            <person name="Makhova M.A."/>
        </authorList>
    </citation>
    <scope>NUCLEOTIDE SEQUENCE [LARGE SCALE GENOMIC DNA]</scope>
    <source>
        <strain evidence="3 6">NNSch 2386</strain>
    </source>
</reference>
<dbReference type="EC" id="3.2.2.n1" evidence="2"/>
<gene>
    <name evidence="4" type="ORF">BU653_00795</name>
    <name evidence="3" type="ORF">RCF65_07390</name>
</gene>
<dbReference type="PANTHER" id="PTHR31223:SF70">
    <property type="entry name" value="LOG FAMILY PROTEIN YJL055W"/>
    <property type="match status" value="1"/>
</dbReference>
<evidence type="ECO:0000313" key="6">
    <source>
        <dbReference type="Proteomes" id="UP001240157"/>
    </source>
</evidence>
<keyword evidence="2" id="KW-0378">Hydrolase</keyword>
<evidence type="ECO:0000313" key="4">
    <source>
        <dbReference type="EMBL" id="PTG17140.1"/>
    </source>
</evidence>
<dbReference type="Proteomes" id="UP001240157">
    <property type="component" value="Unassembled WGS sequence"/>
</dbReference>
<dbReference type="GO" id="GO:0016799">
    <property type="term" value="F:hydrolase activity, hydrolyzing N-glycosyl compounds"/>
    <property type="evidence" value="ECO:0007669"/>
    <property type="project" value="TreeGrafter"/>
</dbReference>
<keyword evidence="2" id="KW-0203">Cytokinin biosynthesis</keyword>
<organism evidence="4 5">
    <name type="scientific">Staphylococcus chromogenes</name>
    <name type="common">Staphylococcus hyicus subsp. chromogenes</name>
    <dbReference type="NCBI Taxonomy" id="46126"/>
    <lineage>
        <taxon>Bacteria</taxon>
        <taxon>Bacillati</taxon>
        <taxon>Bacillota</taxon>
        <taxon>Bacilli</taxon>
        <taxon>Bacillales</taxon>
        <taxon>Staphylococcaceae</taxon>
        <taxon>Staphylococcus</taxon>
    </lineage>
</organism>
<accession>A0AAE5W9E6</accession>
<reference evidence="4 5" key="1">
    <citation type="journal article" date="2016" name="Front. Microbiol.">
        <title>Comprehensive Phylogenetic Analysis of Bovine Non-aureus Staphylococci Species Based on Whole-Genome Sequencing.</title>
        <authorList>
            <person name="Naushad S."/>
            <person name="Barkema H.W."/>
            <person name="Luby C."/>
            <person name="Condas L.A."/>
            <person name="Nobrega D.B."/>
            <person name="Carson D.A."/>
            <person name="De Buck J."/>
        </authorList>
    </citation>
    <scope>NUCLEOTIDE SEQUENCE [LARGE SCALE GENOMIC DNA]</scope>
    <source>
        <strain evidence="4 5">SNUC 505</strain>
    </source>
</reference>
<dbReference type="PANTHER" id="PTHR31223">
    <property type="entry name" value="LOG FAMILY PROTEIN YJL055W"/>
    <property type="match status" value="1"/>
</dbReference>
<dbReference type="Gene3D" id="3.40.50.450">
    <property type="match status" value="1"/>
</dbReference>
<name>A0AAE5W9E6_STACR</name>
<proteinExistence type="inferred from homology"/>